<name>A0A1I0D4W0_9PSED</name>
<evidence type="ECO:0008006" key="3">
    <source>
        <dbReference type="Google" id="ProtNLM"/>
    </source>
</evidence>
<organism evidence="1 2">
    <name type="scientific">Pseudomonas graminis</name>
    <dbReference type="NCBI Taxonomy" id="158627"/>
    <lineage>
        <taxon>Bacteria</taxon>
        <taxon>Pseudomonadati</taxon>
        <taxon>Pseudomonadota</taxon>
        <taxon>Gammaproteobacteria</taxon>
        <taxon>Pseudomonadales</taxon>
        <taxon>Pseudomonadaceae</taxon>
        <taxon>Pseudomonas</taxon>
    </lineage>
</organism>
<evidence type="ECO:0000313" key="1">
    <source>
        <dbReference type="EMBL" id="SET27188.1"/>
    </source>
</evidence>
<dbReference type="AlphaFoldDB" id="A0A1I0D4W0"/>
<sequence>MTNDHTPDFTKVPAGLTPFPPIENVFVADQLELANHLHPLFSVDISTVNPEWSGVLHMLSPLEPYESLVGELTEWDGCHGDLLKTNWIGFAVEHGRYRLCGDPRYFFLHEGNAHLADPHPGARADLEQHYAEQHSAFISTVERFNTSGVLAREQGDPLYPVEFVSQLGGEVDGVANWVETVEFPMQIVEIDADRGDTNVYPLSPAGKRFFHVASVPGWHYRTAGADLIVMFYEPIERLVLFTFDYS</sequence>
<evidence type="ECO:0000313" key="2">
    <source>
        <dbReference type="Proteomes" id="UP000182332"/>
    </source>
</evidence>
<accession>A0A1I0D4W0</accession>
<reference evidence="1 2" key="1">
    <citation type="submission" date="2016-10" db="EMBL/GenBank/DDBJ databases">
        <authorList>
            <person name="de Groot N.N."/>
        </authorList>
    </citation>
    <scope>NUCLEOTIDE SEQUENCE [LARGE SCALE GENOMIC DNA]</scope>
    <source>
        <strain evidence="1 2">DSM 11363</strain>
    </source>
</reference>
<dbReference type="EMBL" id="FOHW01000009">
    <property type="protein sequence ID" value="SET27188.1"/>
    <property type="molecule type" value="Genomic_DNA"/>
</dbReference>
<dbReference type="OrthoDB" id="4428523at2"/>
<dbReference type="Proteomes" id="UP000182332">
    <property type="component" value="Unassembled WGS sequence"/>
</dbReference>
<proteinExistence type="predicted"/>
<protein>
    <recommendedName>
        <fullName evidence="3">Enolase</fullName>
    </recommendedName>
</protein>
<gene>
    <name evidence="1" type="ORF">SAMN05216197_109130</name>
</gene>
<dbReference type="RefSeq" id="WP_074887873.1">
    <property type="nucleotide sequence ID" value="NZ_FOHW01000009.1"/>
</dbReference>